<reference evidence="2 3" key="1">
    <citation type="submission" date="2009-06" db="EMBL/GenBank/DDBJ databases">
        <title>Complete sequence of Desulfovibrio salexigens DSM 2638.</title>
        <authorList>
            <consortium name="US DOE Joint Genome Institute"/>
            <person name="Lucas S."/>
            <person name="Copeland A."/>
            <person name="Lapidus A."/>
            <person name="Glavina del Rio T."/>
            <person name="Tice H."/>
            <person name="Bruce D."/>
            <person name="Goodwin L."/>
            <person name="Pitluck S."/>
            <person name="Munk A.C."/>
            <person name="Brettin T."/>
            <person name="Detter J.C."/>
            <person name="Han C."/>
            <person name="Tapia R."/>
            <person name="Larimer F."/>
            <person name="Land M."/>
            <person name="Hauser L."/>
            <person name="Kyrpides N."/>
            <person name="Anderson I."/>
            <person name="Wall J.D."/>
            <person name="Arkin A.P."/>
            <person name="Dehal P."/>
            <person name="Chivian D."/>
            <person name="Giles B."/>
            <person name="Hazen T.C."/>
        </authorList>
    </citation>
    <scope>NUCLEOTIDE SEQUENCE [LARGE SCALE GENOMIC DNA]</scope>
    <source>
        <strain evidence="3">ATCC 14822 / DSM 2638 / NCIMB 8403 / VKM B-1763</strain>
    </source>
</reference>
<dbReference type="Pfam" id="PF11638">
    <property type="entry name" value="DnaA_N"/>
    <property type="match status" value="1"/>
</dbReference>
<proteinExistence type="predicted"/>
<organism evidence="2 3">
    <name type="scientific">Maridesulfovibrio salexigens (strain ATCC 14822 / DSM 2638 / NCIMB 8403 / VKM B-1763)</name>
    <name type="common">Desulfovibrio salexigens</name>
    <dbReference type="NCBI Taxonomy" id="526222"/>
    <lineage>
        <taxon>Bacteria</taxon>
        <taxon>Pseudomonadati</taxon>
        <taxon>Thermodesulfobacteriota</taxon>
        <taxon>Desulfovibrionia</taxon>
        <taxon>Desulfovibrionales</taxon>
        <taxon>Desulfovibrionaceae</taxon>
        <taxon>Maridesulfovibrio</taxon>
    </lineage>
</organism>
<feature type="domain" description="DnaA N-terminal" evidence="1">
    <location>
        <begin position="4"/>
        <end position="65"/>
    </location>
</feature>
<evidence type="ECO:0000259" key="1">
    <source>
        <dbReference type="Pfam" id="PF11638"/>
    </source>
</evidence>
<evidence type="ECO:0000313" key="3">
    <source>
        <dbReference type="Proteomes" id="UP000002601"/>
    </source>
</evidence>
<dbReference type="EMBL" id="CP001649">
    <property type="protein sequence ID" value="ACS81238.1"/>
    <property type="molecule type" value="Genomic_DNA"/>
</dbReference>
<dbReference type="OrthoDB" id="5451420at2"/>
<sequence length="230" mass="25972">MNSNVWSSIKKKLLVRINPVLVRVWVEPLTARYEDGVVQLTAPNEFVMNWVQEHLLDRIKDAAQEVLETKVGVTIDLESGKAGNPREFISDVTAYYAAEEILASINRLTGIVRSLRPVDFDEADFEVEATEVMPELEAQTFDSILDAVLEAFAVSFRDLMMQANDHAVLARRALYYLCFRYGIPAEEVALNMDCTVSEVRKGAQVLESEISEAIDNGEDLDELLLRIFQK</sequence>
<dbReference type="eggNOG" id="COG0593">
    <property type="taxonomic scope" value="Bacteria"/>
</dbReference>
<keyword evidence="3" id="KW-1185">Reference proteome</keyword>
<protein>
    <recommendedName>
        <fullName evidence="1">DnaA N-terminal domain-containing protein</fullName>
    </recommendedName>
</protein>
<accession>C6C237</accession>
<evidence type="ECO:0000313" key="2">
    <source>
        <dbReference type="EMBL" id="ACS81238.1"/>
    </source>
</evidence>
<dbReference type="STRING" id="526222.Desal_3187"/>
<gene>
    <name evidence="2" type="ordered locus">Desal_3187</name>
</gene>
<dbReference type="InterPro" id="IPR038454">
    <property type="entry name" value="DnaA_N_sf"/>
</dbReference>
<dbReference type="HOGENOM" id="CLU_1203219_0_0_7"/>
<dbReference type="KEGG" id="dsa:Desal_3187"/>
<dbReference type="Gene3D" id="1.10.1750.10">
    <property type="match status" value="1"/>
</dbReference>
<dbReference type="Gene3D" id="3.30.300.180">
    <property type="match status" value="1"/>
</dbReference>
<name>C6C237_MARSD</name>
<dbReference type="Proteomes" id="UP000002601">
    <property type="component" value="Chromosome"/>
</dbReference>
<dbReference type="InterPro" id="IPR024633">
    <property type="entry name" value="DnaA_N_dom"/>
</dbReference>
<dbReference type="AlphaFoldDB" id="C6C237"/>
<dbReference type="InterPro" id="IPR010921">
    <property type="entry name" value="Trp_repressor/repl_initiator"/>
</dbReference>
<dbReference type="GO" id="GO:0043565">
    <property type="term" value="F:sequence-specific DNA binding"/>
    <property type="evidence" value="ECO:0007669"/>
    <property type="project" value="InterPro"/>
</dbReference>
<dbReference type="RefSeq" id="WP_015853054.1">
    <property type="nucleotide sequence ID" value="NC_012881.1"/>
</dbReference>